<dbReference type="Proteomes" id="UP000838412">
    <property type="component" value="Chromosome 5"/>
</dbReference>
<gene>
    <name evidence="4" type="primary">FAM136A</name>
    <name evidence="4" type="ORF">BLAG_LOCUS19389</name>
</gene>
<dbReference type="PANTHER" id="PTHR21096:SF0">
    <property type="entry name" value="PROTEIN FAM136A"/>
    <property type="match status" value="1"/>
</dbReference>
<proteinExistence type="inferred from homology"/>
<dbReference type="GO" id="GO:0005737">
    <property type="term" value="C:cytoplasm"/>
    <property type="evidence" value="ECO:0007669"/>
    <property type="project" value="TreeGrafter"/>
</dbReference>
<keyword evidence="5" id="KW-1185">Reference proteome</keyword>
<name>A0A8J9ZZY4_BRALA</name>
<keyword evidence="3" id="KW-0732">Signal</keyword>
<evidence type="ECO:0000256" key="2">
    <source>
        <dbReference type="ARBA" id="ARBA00017657"/>
    </source>
</evidence>
<dbReference type="OrthoDB" id="9975421at2759"/>
<sequence length="180" mass="20400">MPGRWHAFTVKHLCYLCGLVSSWYQSLAYAVFRGHSPAVIKMADAQARVEQSVKTLVTDIERDYVRKMQAKMFTCSATCCDDSSASMDDVGRCIDRCSQPLSRSQQLVTNELNEFQSRLQRCARTCQDEVQDKMKAGNTNQVELTAMMEQCIGRCADTHLSLLPDIKSRLVKNFQAEMNQ</sequence>
<evidence type="ECO:0000256" key="3">
    <source>
        <dbReference type="SAM" id="SignalP"/>
    </source>
</evidence>
<dbReference type="Pfam" id="PF05811">
    <property type="entry name" value="DUF842"/>
    <property type="match status" value="1"/>
</dbReference>
<accession>A0A8J9ZZY4</accession>
<organism evidence="4 5">
    <name type="scientific">Branchiostoma lanceolatum</name>
    <name type="common">Common lancelet</name>
    <name type="synonym">Amphioxus lanceolatum</name>
    <dbReference type="NCBI Taxonomy" id="7740"/>
    <lineage>
        <taxon>Eukaryota</taxon>
        <taxon>Metazoa</taxon>
        <taxon>Chordata</taxon>
        <taxon>Cephalochordata</taxon>
        <taxon>Leptocardii</taxon>
        <taxon>Amphioxiformes</taxon>
        <taxon>Branchiostomatidae</taxon>
        <taxon>Branchiostoma</taxon>
    </lineage>
</organism>
<evidence type="ECO:0000313" key="4">
    <source>
        <dbReference type="EMBL" id="CAH1265375.1"/>
    </source>
</evidence>
<comment type="similarity">
    <text evidence="1">Belongs to the FAM136 family.</text>
</comment>
<dbReference type="AlphaFoldDB" id="A0A8J9ZZY4"/>
<protein>
    <recommendedName>
        <fullName evidence="2">Protein FAM136A</fullName>
    </recommendedName>
</protein>
<feature type="chain" id="PRO_5035468280" description="Protein FAM136A" evidence="3">
    <location>
        <begin position="29"/>
        <end position="180"/>
    </location>
</feature>
<evidence type="ECO:0000313" key="5">
    <source>
        <dbReference type="Proteomes" id="UP000838412"/>
    </source>
</evidence>
<feature type="signal peptide" evidence="3">
    <location>
        <begin position="1"/>
        <end position="28"/>
    </location>
</feature>
<dbReference type="InterPro" id="IPR008560">
    <property type="entry name" value="DUF842_euk"/>
</dbReference>
<evidence type="ECO:0000256" key="1">
    <source>
        <dbReference type="ARBA" id="ARBA00009952"/>
    </source>
</evidence>
<reference evidence="4" key="1">
    <citation type="submission" date="2022-01" db="EMBL/GenBank/DDBJ databases">
        <authorList>
            <person name="Braso-Vives M."/>
        </authorList>
    </citation>
    <scope>NUCLEOTIDE SEQUENCE</scope>
</reference>
<dbReference type="EMBL" id="OV696690">
    <property type="protein sequence ID" value="CAH1265375.1"/>
    <property type="molecule type" value="Genomic_DNA"/>
</dbReference>
<dbReference type="PANTHER" id="PTHR21096">
    <property type="entry name" value="PROTEIN FAM136A"/>
    <property type="match status" value="1"/>
</dbReference>